<organism evidence="1 2">
    <name type="scientific">Pantoea allii</name>
    <dbReference type="NCBI Taxonomy" id="574096"/>
    <lineage>
        <taxon>Bacteria</taxon>
        <taxon>Pseudomonadati</taxon>
        <taxon>Pseudomonadota</taxon>
        <taxon>Gammaproteobacteria</taxon>
        <taxon>Enterobacterales</taxon>
        <taxon>Erwiniaceae</taxon>
        <taxon>Pantoea</taxon>
    </lineage>
</organism>
<dbReference type="RefSeq" id="WP_109718083.1">
    <property type="nucleotide sequence ID" value="NZ_QGHF01000011.1"/>
</dbReference>
<sequence length="290" mass="34413">MEQKDQRLEIRIPGQMVDQLDEIRTGMEFTPSRSDLVRTFIEQGIADFSAKRLNGSQVRSDKRTQTEELPFASRLLIYFQIAGYDKIERWEGNHKLKYSMREVISNAYTNRWHWFAKLNKDVLTRVHNSFSAPLVLSLLDDEPVPEICEELSFVSSIKNMFDEICDVKNPDSYKYWNDFYTDRTKETLSGIEKVAEIKSIPLKFYGFTRSEKRLKQMYEFVELACNYEKTDRTFIRPRHLTSAEDLRENYALMLKVFDEVKQDGKPFDYESLDLMITRLARMPEWPLKLF</sequence>
<dbReference type="Proteomes" id="UP000245981">
    <property type="component" value="Unassembled WGS sequence"/>
</dbReference>
<dbReference type="AlphaFoldDB" id="A0A2V2BCU3"/>
<reference evidence="1 2" key="1">
    <citation type="submission" date="2018-05" db="EMBL/GenBank/DDBJ databases">
        <title>Genomic Encyclopedia of Type Strains, Phase IV (KMG-V): Genome sequencing to study the core and pangenomes of soil and plant-associated prokaryotes.</title>
        <authorList>
            <person name="Whitman W."/>
        </authorList>
    </citation>
    <scope>NUCLEOTIDE SEQUENCE [LARGE SCALE GENOMIC DNA]</scope>
    <source>
        <strain evidence="1 2">PNA 200-10</strain>
    </source>
</reference>
<evidence type="ECO:0000313" key="2">
    <source>
        <dbReference type="Proteomes" id="UP000245981"/>
    </source>
</evidence>
<gene>
    <name evidence="1" type="ORF">C7431_11114</name>
</gene>
<accession>A0A2V2BCU3</accession>
<name>A0A2V2BCU3_9GAMM</name>
<evidence type="ECO:0000313" key="1">
    <source>
        <dbReference type="EMBL" id="PWK94279.1"/>
    </source>
</evidence>
<proteinExistence type="predicted"/>
<comment type="caution">
    <text evidence="1">The sequence shown here is derived from an EMBL/GenBank/DDBJ whole genome shotgun (WGS) entry which is preliminary data.</text>
</comment>
<protein>
    <submittedName>
        <fullName evidence="1">Uncharacterized protein</fullName>
    </submittedName>
</protein>
<dbReference type="OrthoDB" id="6638556at2"/>
<dbReference type="EMBL" id="QGHF01000011">
    <property type="protein sequence ID" value="PWK94279.1"/>
    <property type="molecule type" value="Genomic_DNA"/>
</dbReference>